<reference evidence="3" key="1">
    <citation type="submission" date="2020-07" db="EMBL/GenBank/DDBJ databases">
        <title>Genome sequence and genetic diversity analysis of an under-domesticated orphan crop, white fonio (Digitaria exilis).</title>
        <authorList>
            <person name="Bennetzen J.L."/>
            <person name="Chen S."/>
            <person name="Ma X."/>
            <person name="Wang X."/>
            <person name="Yssel A.E.J."/>
            <person name="Chaluvadi S.R."/>
            <person name="Johnson M."/>
            <person name="Gangashetty P."/>
            <person name="Hamidou F."/>
            <person name="Sanogo M.D."/>
            <person name="Zwaenepoel A."/>
            <person name="Wallace J."/>
            <person name="Van De Peer Y."/>
            <person name="Van Deynze A."/>
        </authorList>
    </citation>
    <scope>NUCLEOTIDE SEQUENCE</scope>
    <source>
        <tissue evidence="3">Leaves</tissue>
    </source>
</reference>
<dbReference type="PANTHER" id="PTHR33207">
    <property type="entry name" value="F-BOX DOMAIN CONTAINING PROTEIN-RELATED"/>
    <property type="match status" value="1"/>
</dbReference>
<organism evidence="3 4">
    <name type="scientific">Digitaria exilis</name>
    <dbReference type="NCBI Taxonomy" id="1010633"/>
    <lineage>
        <taxon>Eukaryota</taxon>
        <taxon>Viridiplantae</taxon>
        <taxon>Streptophyta</taxon>
        <taxon>Embryophyta</taxon>
        <taxon>Tracheophyta</taxon>
        <taxon>Spermatophyta</taxon>
        <taxon>Magnoliopsida</taxon>
        <taxon>Liliopsida</taxon>
        <taxon>Poales</taxon>
        <taxon>Poaceae</taxon>
        <taxon>PACMAD clade</taxon>
        <taxon>Panicoideae</taxon>
        <taxon>Panicodae</taxon>
        <taxon>Paniceae</taxon>
        <taxon>Anthephorinae</taxon>
        <taxon>Digitaria</taxon>
    </lineage>
</organism>
<dbReference type="InterPro" id="IPR001810">
    <property type="entry name" value="F-box_dom"/>
</dbReference>
<keyword evidence="4" id="KW-1185">Reference proteome</keyword>
<feature type="compositionally biased region" description="Basic residues" evidence="1">
    <location>
        <begin position="1"/>
        <end position="15"/>
    </location>
</feature>
<dbReference type="AlphaFoldDB" id="A0A835FH39"/>
<proteinExistence type="predicted"/>
<dbReference type="OrthoDB" id="696546at2759"/>
<dbReference type="Pfam" id="PF12937">
    <property type="entry name" value="F-box-like"/>
    <property type="match status" value="1"/>
</dbReference>
<evidence type="ECO:0000313" key="4">
    <source>
        <dbReference type="Proteomes" id="UP000636709"/>
    </source>
</evidence>
<comment type="caution">
    <text evidence="3">The sequence shown here is derived from an EMBL/GenBank/DDBJ whole genome shotgun (WGS) entry which is preliminary data.</text>
</comment>
<dbReference type="InterPro" id="IPR036047">
    <property type="entry name" value="F-box-like_dom_sf"/>
</dbReference>
<sequence>MESNRRRSRRHRHRDKPPVAPKPAAGGAASCTVHNIPDHILELILLRLDSSACLVRAASACKRWCRVVADAGFQHRFRALRIVLGHFVVPGSRLGLPSDGGHPIFVPSPTWRSIHGHESSSSLDFVPKIADSRNGLLLLLKKGGRTEPSCRINPALVVCKDLGFGPNGPNFTEIRPFRYWNPGRVQSGGAAVRGDQLPAGAAELPPPVLGLFLLDAGRPGGVSLSNFKVVAVTLRDHRLVRGRGVPGACVYSANWHDVSCNWEGTIDVPNTIGSFFFAGRANGSLYWGTVSRGGASRVALVLDEVTAGSSQISVPVSMQMHGKYEAFFRVIGSEDGTTLRVVRLLDQQVRVHARLRGCDKWVLQTRVRLPVDAVVAEGGPVVVAAHETYVLVSPRNGKWIFSVDLETKAVERVRKMGVYHQDQAYPYEQQWPPTLTA</sequence>
<gene>
    <name evidence="3" type="ORF">HU200_011498</name>
</gene>
<protein>
    <recommendedName>
        <fullName evidence="2">F-box domain-containing protein</fullName>
    </recommendedName>
</protein>
<accession>A0A835FH39</accession>
<dbReference type="PROSITE" id="PS50181">
    <property type="entry name" value="FBOX"/>
    <property type="match status" value="1"/>
</dbReference>
<dbReference type="Gene3D" id="1.20.1280.50">
    <property type="match status" value="1"/>
</dbReference>
<dbReference type="Proteomes" id="UP000636709">
    <property type="component" value="Unassembled WGS sequence"/>
</dbReference>
<dbReference type="EMBL" id="JACEFO010000866">
    <property type="protein sequence ID" value="KAF8754416.1"/>
    <property type="molecule type" value="Genomic_DNA"/>
</dbReference>
<evidence type="ECO:0000313" key="3">
    <source>
        <dbReference type="EMBL" id="KAF8754416.1"/>
    </source>
</evidence>
<evidence type="ECO:0000256" key="1">
    <source>
        <dbReference type="SAM" id="MobiDB-lite"/>
    </source>
</evidence>
<evidence type="ECO:0000259" key="2">
    <source>
        <dbReference type="PROSITE" id="PS50181"/>
    </source>
</evidence>
<feature type="region of interest" description="Disordered" evidence="1">
    <location>
        <begin position="1"/>
        <end position="28"/>
    </location>
</feature>
<dbReference type="SUPFAM" id="SSF81383">
    <property type="entry name" value="F-box domain"/>
    <property type="match status" value="1"/>
</dbReference>
<feature type="domain" description="F-box" evidence="2">
    <location>
        <begin position="30"/>
        <end position="80"/>
    </location>
</feature>
<name>A0A835FH39_9POAL</name>